<comment type="caution">
    <text evidence="16">The sequence shown here is derived from an EMBL/GenBank/DDBJ whole genome shotgun (WGS) entry which is preliminary data.</text>
</comment>
<keyword evidence="3" id="KW-0813">Transport</keyword>
<dbReference type="PROSITE" id="PS50857">
    <property type="entry name" value="COX2_CUA"/>
    <property type="match status" value="1"/>
</dbReference>
<keyword evidence="10" id="KW-0560">Oxidoreductase</keyword>
<dbReference type="PANTHER" id="PTHR22888:SF18">
    <property type="entry name" value="CYTOCHROME BO(3) UBIQUINOL OXIDASE SUBUNIT 2"/>
    <property type="match status" value="1"/>
</dbReference>
<dbReference type="InterPro" id="IPR036257">
    <property type="entry name" value="Cyt_c_oxidase_su2_TM_sf"/>
</dbReference>
<evidence type="ECO:0000259" key="14">
    <source>
        <dbReference type="PROSITE" id="PS50857"/>
    </source>
</evidence>
<accession>A0ABQ3E3G0</accession>
<dbReference type="Pfam" id="PF00116">
    <property type="entry name" value="COX2"/>
    <property type="match status" value="1"/>
</dbReference>
<keyword evidence="8" id="KW-0249">Electron transport</keyword>
<dbReference type="SUPFAM" id="SSF49503">
    <property type="entry name" value="Cupredoxins"/>
    <property type="match status" value="1"/>
</dbReference>
<feature type="transmembrane region" description="Helical" evidence="13">
    <location>
        <begin position="45"/>
        <end position="62"/>
    </location>
</feature>
<dbReference type="EMBL" id="BMZI01000004">
    <property type="protein sequence ID" value="GHB21201.1"/>
    <property type="molecule type" value="Genomic_DNA"/>
</dbReference>
<dbReference type="SUPFAM" id="SSF81464">
    <property type="entry name" value="Cytochrome c oxidase subunit II-like, transmembrane region"/>
    <property type="match status" value="1"/>
</dbReference>
<feature type="domain" description="Cytochrome oxidase subunit II transmembrane region profile" evidence="15">
    <location>
        <begin position="1"/>
        <end position="72"/>
    </location>
</feature>
<evidence type="ECO:0000256" key="9">
    <source>
        <dbReference type="ARBA" id="ARBA00022989"/>
    </source>
</evidence>
<evidence type="ECO:0000256" key="2">
    <source>
        <dbReference type="ARBA" id="ARBA00007866"/>
    </source>
</evidence>
<name>A0ABQ3E3G0_9GAMM</name>
<comment type="similarity">
    <text evidence="2">Belongs to the cytochrome c oxidase subunit 2 family.</text>
</comment>
<feature type="domain" description="Cytochrome oxidase subunit II copper A binding" evidence="14">
    <location>
        <begin position="78"/>
        <end position="190"/>
    </location>
</feature>
<keyword evidence="4" id="KW-1003">Cell membrane</keyword>
<feature type="compositionally biased region" description="Polar residues" evidence="12">
    <location>
        <begin position="251"/>
        <end position="260"/>
    </location>
</feature>
<dbReference type="InterPro" id="IPR034227">
    <property type="entry name" value="CuRO_UO_II"/>
</dbReference>
<feature type="region of interest" description="Disordered" evidence="12">
    <location>
        <begin position="247"/>
        <end position="276"/>
    </location>
</feature>
<keyword evidence="6 13" id="KW-0812">Transmembrane</keyword>
<evidence type="ECO:0000256" key="1">
    <source>
        <dbReference type="ARBA" id="ARBA00004651"/>
    </source>
</evidence>
<evidence type="ECO:0000256" key="5">
    <source>
        <dbReference type="ARBA" id="ARBA00022660"/>
    </source>
</evidence>
<keyword evidence="11 13" id="KW-0472">Membrane</keyword>
<evidence type="ECO:0000256" key="4">
    <source>
        <dbReference type="ARBA" id="ARBA00022475"/>
    </source>
</evidence>
<dbReference type="Proteomes" id="UP000646745">
    <property type="component" value="Unassembled WGS sequence"/>
</dbReference>
<evidence type="ECO:0000256" key="8">
    <source>
        <dbReference type="ARBA" id="ARBA00022982"/>
    </source>
</evidence>
<keyword evidence="7" id="KW-0732">Signal</keyword>
<organism evidence="16 17">
    <name type="scientific">Salinicola rhizosphaerae</name>
    <dbReference type="NCBI Taxonomy" id="1443141"/>
    <lineage>
        <taxon>Bacteria</taxon>
        <taxon>Pseudomonadati</taxon>
        <taxon>Pseudomonadota</taxon>
        <taxon>Gammaproteobacteria</taxon>
        <taxon>Oceanospirillales</taxon>
        <taxon>Halomonadaceae</taxon>
        <taxon>Salinicola</taxon>
    </lineage>
</organism>
<dbReference type="InterPro" id="IPR002429">
    <property type="entry name" value="CcO_II-like_C"/>
</dbReference>
<comment type="subcellular location">
    <subcellularLocation>
        <location evidence="1">Cell membrane</location>
        <topology evidence="1">Multi-pass membrane protein</topology>
    </subcellularLocation>
</comment>
<evidence type="ECO:0000256" key="13">
    <source>
        <dbReference type="SAM" id="Phobius"/>
    </source>
</evidence>
<evidence type="ECO:0000256" key="10">
    <source>
        <dbReference type="ARBA" id="ARBA00023002"/>
    </source>
</evidence>
<dbReference type="PROSITE" id="PS50999">
    <property type="entry name" value="COX2_TM"/>
    <property type="match status" value="1"/>
</dbReference>
<reference evidence="17" key="1">
    <citation type="journal article" date="2019" name="Int. J. Syst. Evol. Microbiol.">
        <title>The Global Catalogue of Microorganisms (GCM) 10K type strain sequencing project: providing services to taxonomists for standard genome sequencing and annotation.</title>
        <authorList>
            <consortium name="The Broad Institute Genomics Platform"/>
            <consortium name="The Broad Institute Genome Sequencing Center for Infectious Disease"/>
            <person name="Wu L."/>
            <person name="Ma J."/>
        </authorList>
    </citation>
    <scope>NUCLEOTIDE SEQUENCE [LARGE SCALE GENOMIC DNA]</scope>
    <source>
        <strain evidence="17">KCTC 32998</strain>
    </source>
</reference>
<proteinExistence type="inferred from homology"/>
<evidence type="ECO:0000256" key="3">
    <source>
        <dbReference type="ARBA" id="ARBA00022448"/>
    </source>
</evidence>
<dbReference type="InterPro" id="IPR011759">
    <property type="entry name" value="Cyt_c_oxidase_su2_TM_dom"/>
</dbReference>
<sequence length="276" mass="30620">MIIGLTLIVVLPVLVLTPLILARYRYGRNSEYRPHWAFSKIADTAIWGVPFLVVIALAIVAWRGTVSLDPYKPIDSNKAPLRVQVVGFDWKWLFIYPDQGVATVNDLVIPTHRPISLQLTSASVMQGFFVPALGSQVDVMNRMVTRLHLEADQEGEFPGKNMQYNGKGFHLQRFATHAVDDEAFQRFADRTRRSGNALDAHVLDALNEKSTAAQLTQEIEPQNAVSKPAALRFGSVPHDLFQAIADHETPDWSSLTSKVPVSSGPATPDDRGEKQP</sequence>
<dbReference type="PANTHER" id="PTHR22888">
    <property type="entry name" value="CYTOCHROME C OXIDASE, SUBUNIT II"/>
    <property type="match status" value="1"/>
</dbReference>
<dbReference type="CDD" id="cd04212">
    <property type="entry name" value="CuRO_UO_II"/>
    <property type="match status" value="1"/>
</dbReference>
<evidence type="ECO:0000256" key="11">
    <source>
        <dbReference type="ARBA" id="ARBA00023136"/>
    </source>
</evidence>
<gene>
    <name evidence="16" type="ORF">GCM10009038_20060</name>
</gene>
<evidence type="ECO:0000313" key="17">
    <source>
        <dbReference type="Proteomes" id="UP000646745"/>
    </source>
</evidence>
<keyword evidence="5" id="KW-0679">Respiratory chain</keyword>
<evidence type="ECO:0008006" key="18">
    <source>
        <dbReference type="Google" id="ProtNLM"/>
    </source>
</evidence>
<evidence type="ECO:0000259" key="15">
    <source>
        <dbReference type="PROSITE" id="PS50999"/>
    </source>
</evidence>
<evidence type="ECO:0000256" key="12">
    <source>
        <dbReference type="SAM" id="MobiDB-lite"/>
    </source>
</evidence>
<dbReference type="InterPro" id="IPR008972">
    <property type="entry name" value="Cupredoxin"/>
</dbReference>
<keyword evidence="9 13" id="KW-1133">Transmembrane helix</keyword>
<protein>
    <recommendedName>
        <fullName evidence="18">Cytochrome ubiquinol oxidase subunit II</fullName>
    </recommendedName>
</protein>
<dbReference type="Gene3D" id="1.10.287.90">
    <property type="match status" value="1"/>
</dbReference>
<dbReference type="Gene3D" id="2.60.40.420">
    <property type="entry name" value="Cupredoxins - blue copper proteins"/>
    <property type="match status" value="1"/>
</dbReference>
<evidence type="ECO:0000313" key="16">
    <source>
        <dbReference type="EMBL" id="GHB21201.1"/>
    </source>
</evidence>
<dbReference type="InterPro" id="IPR045187">
    <property type="entry name" value="CcO_II"/>
</dbReference>
<evidence type="ECO:0000256" key="6">
    <source>
        <dbReference type="ARBA" id="ARBA00022692"/>
    </source>
</evidence>
<evidence type="ECO:0000256" key="7">
    <source>
        <dbReference type="ARBA" id="ARBA00022729"/>
    </source>
</evidence>
<keyword evidence="17" id="KW-1185">Reference proteome</keyword>